<dbReference type="GO" id="GO:0005615">
    <property type="term" value="C:extracellular space"/>
    <property type="evidence" value="ECO:0007669"/>
    <property type="project" value="UniProtKB-UniRule"/>
</dbReference>
<feature type="signal peptide" evidence="8">
    <location>
        <begin position="1"/>
        <end position="18"/>
    </location>
</feature>
<dbReference type="OrthoDB" id="10025265at2759"/>
<evidence type="ECO:0000313" key="9">
    <source>
        <dbReference type="Ensembl" id="ENSMAMP00000017481.1"/>
    </source>
</evidence>
<evidence type="ECO:0000256" key="5">
    <source>
        <dbReference type="ARBA" id="ARBA00022702"/>
    </source>
</evidence>
<dbReference type="AlphaFoldDB" id="A0A3Q3M4A4"/>
<dbReference type="GO" id="GO:0006874">
    <property type="term" value="P:intracellular calcium ion homeostasis"/>
    <property type="evidence" value="ECO:0007669"/>
    <property type="project" value="UniProtKB-UniRule"/>
</dbReference>
<keyword evidence="6 7" id="KW-1015">Disulfide bond</keyword>
<proteinExistence type="inferred from homology"/>
<protein>
    <recommendedName>
        <fullName evidence="4 7">Stanniocalcin</fullName>
        <shortName evidence="7">STC</shortName>
    </recommendedName>
    <alternativeName>
        <fullName evidence="7">Corpuscles of Stannius protein</fullName>
    </alternativeName>
</protein>
<dbReference type="GO" id="GO:0010629">
    <property type="term" value="P:negative regulation of gene expression"/>
    <property type="evidence" value="ECO:0007669"/>
    <property type="project" value="Ensembl"/>
</dbReference>
<dbReference type="GO" id="GO:0035270">
    <property type="term" value="P:endocrine system development"/>
    <property type="evidence" value="ECO:0007669"/>
    <property type="project" value="Ensembl"/>
</dbReference>
<comment type="similarity">
    <text evidence="2 7">Belongs to the stanniocalcin family.</text>
</comment>
<keyword evidence="7" id="KW-0964">Secreted</keyword>
<evidence type="ECO:0000256" key="8">
    <source>
        <dbReference type="SAM" id="SignalP"/>
    </source>
</evidence>
<dbReference type="RefSeq" id="XP_026153555.1">
    <property type="nucleotide sequence ID" value="XM_026297770.1"/>
</dbReference>
<evidence type="ECO:0000256" key="2">
    <source>
        <dbReference type="ARBA" id="ARBA00008693"/>
    </source>
</evidence>
<keyword evidence="8" id="KW-0732">Signal</keyword>
<dbReference type="GO" id="GO:0045892">
    <property type="term" value="P:negative regulation of DNA-templated transcription"/>
    <property type="evidence" value="ECO:0007669"/>
    <property type="project" value="Ensembl"/>
</dbReference>
<evidence type="ECO:0000256" key="4">
    <source>
        <dbReference type="ARBA" id="ARBA00017831"/>
    </source>
</evidence>
<dbReference type="InParanoid" id="A0A3Q3M4A4"/>
<dbReference type="GO" id="GO:0034765">
    <property type="term" value="P:regulation of monoatomic ion transmembrane transport"/>
    <property type="evidence" value="ECO:0007669"/>
    <property type="project" value="Ensembl"/>
</dbReference>
<dbReference type="Proteomes" id="UP000261640">
    <property type="component" value="Unplaced"/>
</dbReference>
<comment type="function">
    <text evidence="1 7">Its primary function is the prevention of hypercalcemia. Upon release into the circulation, it lowers calcium transport by the gills, thereby reducing its rate of influx from the environment into the extracellular compartment. STC also stimulates phosphate reabsorption by renal proximal tubules. The consequence of this action is increased levels of plasma phosphate, which combines with excess calcium and promotes its disposal into bone and scales.</text>
</comment>
<organism evidence="9 10">
    <name type="scientific">Mastacembelus armatus</name>
    <name type="common">zig-zag eel</name>
    <dbReference type="NCBI Taxonomy" id="205130"/>
    <lineage>
        <taxon>Eukaryota</taxon>
        <taxon>Metazoa</taxon>
        <taxon>Chordata</taxon>
        <taxon>Craniata</taxon>
        <taxon>Vertebrata</taxon>
        <taxon>Euteleostomi</taxon>
        <taxon>Actinopterygii</taxon>
        <taxon>Neopterygii</taxon>
        <taxon>Teleostei</taxon>
        <taxon>Neoteleostei</taxon>
        <taxon>Acanthomorphata</taxon>
        <taxon>Anabantaria</taxon>
        <taxon>Synbranchiformes</taxon>
        <taxon>Mastacembelidae</taxon>
        <taxon>Mastacembelus</taxon>
    </lineage>
</organism>
<evidence type="ECO:0000256" key="3">
    <source>
        <dbReference type="ARBA" id="ARBA00011748"/>
    </source>
</evidence>
<dbReference type="GeneTree" id="ENSGT00390000005989"/>
<comment type="subunit">
    <text evidence="3 7">Homodimer; disulfide-linked.</text>
</comment>
<dbReference type="PANTHER" id="PTHR11245:SF7">
    <property type="entry name" value="STANNIOCALCIN"/>
    <property type="match status" value="1"/>
</dbReference>
<keyword evidence="10" id="KW-1185">Reference proteome</keyword>
<evidence type="ECO:0000256" key="7">
    <source>
        <dbReference type="RuleBase" id="RU369112"/>
    </source>
</evidence>
<dbReference type="GeneID" id="113124702"/>
<evidence type="ECO:0000256" key="1">
    <source>
        <dbReference type="ARBA" id="ARBA00003962"/>
    </source>
</evidence>
<dbReference type="Ensembl" id="ENSMAMT00000017947.2">
    <property type="protein sequence ID" value="ENSMAMP00000017481.1"/>
    <property type="gene ID" value="ENSMAMG00000011830.2"/>
</dbReference>
<sequence length="254" mass="28107">MQPGSALLLILVLGTAACFEVLPEEASPRRARFSSNSPTDVARCLNGAMTVGCEFFSCLENSTCDTDGMHELCELFLHTAATFNTEGKTFVKKSLQCMSQGITAKVFQTIRRCNIFQRMIAEVQEECYTSLDICTVARTNPVAIGEVVQVPSHFPNRYYSTLLQTLQTCDEDTVAVVRAGVIGRLDSDMETFLQLVQNKPCTQGSSSTANNNPSSWKNMPVFNIQPGFRGRDPTHLFARKRSVDEQQGDTQPEK</sequence>
<evidence type="ECO:0000256" key="6">
    <source>
        <dbReference type="ARBA" id="ARBA00023157"/>
    </source>
</evidence>
<keyword evidence="5" id="KW-0372">Hormone</keyword>
<comment type="subcellular location">
    <subcellularLocation>
        <location evidence="7">Secreted</location>
    </subcellularLocation>
</comment>
<accession>A0A3Q3M4A4</accession>
<dbReference type="PANTHER" id="PTHR11245">
    <property type="entry name" value="STANNIOCALCIN"/>
    <property type="match status" value="1"/>
</dbReference>
<name>A0A3Q3M4A4_9TELE</name>
<dbReference type="InterPro" id="IPR004978">
    <property type="entry name" value="Stanniocalcin"/>
</dbReference>
<feature type="chain" id="PRO_5018616604" description="Stanniocalcin" evidence="8">
    <location>
        <begin position="19"/>
        <end position="254"/>
    </location>
</feature>
<dbReference type="Pfam" id="PF03298">
    <property type="entry name" value="Stanniocalcin"/>
    <property type="match status" value="1"/>
</dbReference>
<dbReference type="GO" id="GO:0005179">
    <property type="term" value="F:hormone activity"/>
    <property type="evidence" value="ECO:0007669"/>
    <property type="project" value="UniProtKB-KW"/>
</dbReference>
<reference evidence="9" key="2">
    <citation type="submission" date="2025-09" db="UniProtKB">
        <authorList>
            <consortium name="Ensembl"/>
        </authorList>
    </citation>
    <scope>IDENTIFICATION</scope>
</reference>
<evidence type="ECO:0000313" key="10">
    <source>
        <dbReference type="Proteomes" id="UP000261640"/>
    </source>
</evidence>
<reference evidence="9" key="1">
    <citation type="submission" date="2025-08" db="UniProtKB">
        <authorList>
            <consortium name="Ensembl"/>
        </authorList>
    </citation>
    <scope>IDENTIFICATION</scope>
</reference>
<dbReference type="GO" id="GO:0051592">
    <property type="term" value="P:response to calcium ion"/>
    <property type="evidence" value="ECO:0007669"/>
    <property type="project" value="Ensembl"/>
</dbReference>
<dbReference type="CTD" id="393511"/>